<dbReference type="Gene3D" id="1.25.40.10">
    <property type="entry name" value="Tetratricopeptide repeat domain"/>
    <property type="match status" value="1"/>
</dbReference>
<keyword evidence="3" id="KW-1133">Transmembrane helix</keyword>
<keyword evidence="3" id="KW-0472">Membrane</keyword>
<evidence type="ECO:0000256" key="2">
    <source>
        <dbReference type="SAM" id="MobiDB-lite"/>
    </source>
</evidence>
<feature type="repeat" description="TPR" evidence="1">
    <location>
        <begin position="801"/>
        <end position="834"/>
    </location>
</feature>
<dbReference type="SMART" id="SM00564">
    <property type="entry name" value="PQQ"/>
    <property type="match status" value="4"/>
</dbReference>
<dbReference type="SUPFAM" id="SSF48452">
    <property type="entry name" value="TPR-like"/>
    <property type="match status" value="1"/>
</dbReference>
<dbReference type="eggNOG" id="COG1520">
    <property type="taxonomic scope" value="Bacteria"/>
</dbReference>
<reference evidence="5 6" key="1">
    <citation type="journal article" date="2009" name="Stand. Genomic Sci.">
        <title>Complete genome sequence of Pirellula staleyi type strain (ATCC 27377).</title>
        <authorList>
            <person name="Clum A."/>
            <person name="Tindall B.J."/>
            <person name="Sikorski J."/>
            <person name="Ivanova N."/>
            <person name="Mavrommatis K."/>
            <person name="Lucas S."/>
            <person name="Glavina del Rio T."/>
            <person name="Nolan M."/>
            <person name="Chen F."/>
            <person name="Tice H."/>
            <person name="Pitluck S."/>
            <person name="Cheng J.F."/>
            <person name="Chertkov O."/>
            <person name="Brettin T."/>
            <person name="Han C."/>
            <person name="Detter J.C."/>
            <person name="Kuske C."/>
            <person name="Bruce D."/>
            <person name="Goodwin L."/>
            <person name="Ovchinikova G."/>
            <person name="Pati A."/>
            <person name="Mikhailova N."/>
            <person name="Chen A."/>
            <person name="Palaniappan K."/>
            <person name="Land M."/>
            <person name="Hauser L."/>
            <person name="Chang Y.J."/>
            <person name="Jeffries C.D."/>
            <person name="Chain P."/>
            <person name="Rohde M."/>
            <person name="Goker M."/>
            <person name="Bristow J."/>
            <person name="Eisen J.A."/>
            <person name="Markowitz V."/>
            <person name="Hugenholtz P."/>
            <person name="Kyrpides N.C."/>
            <person name="Klenk H.P."/>
            <person name="Lapidus A."/>
        </authorList>
    </citation>
    <scope>NUCLEOTIDE SEQUENCE [LARGE SCALE GENOMIC DNA]</scope>
    <source>
        <strain evidence="6">ATCC 27377 / DSM 6068 / ICPB 4128</strain>
    </source>
</reference>
<keyword evidence="1" id="KW-0802">TPR repeat</keyword>
<feature type="region of interest" description="Disordered" evidence="2">
    <location>
        <begin position="1567"/>
        <end position="1591"/>
    </location>
</feature>
<accession>D2R3X5</accession>
<feature type="domain" description="Pyrrolo-quinoline quinone repeat" evidence="4">
    <location>
        <begin position="636"/>
        <end position="753"/>
    </location>
</feature>
<sequence length="1640" mass="178290">MLGSTHREVSGQFAGLLEVARSRSFSQSFFRGFRPMPRAIFAFSFLAIFTSLVFVSERALLGQAAPNNPDAEEDAYTPGIFLRAPRELRQNLSRAQKALADERFADVVTELGVILHAESSEDYFLDPAADNGVRPSLKSVAQQMLGNMPAAGRQLYELQYGADAKRLLDDALREGSITKLGDVTRRYFHTRAGYEAAILLGRFQLDQGRPLAAALTLDRVASTPAVAGSFDPELSILLSAAWLHAGQSEQAKEVLTSLKKRAPNSKVQLVTGPAPLFAEGEEPLAWLSKIAGEGQLFGALEADEWVMFRGNVERNAQSAGSLPLLNFRWSALLLDDPNEIQKVRQLARAVGDRGDPSIPSIQPLAVDNFIVFRTPDRVVGIDMRKSGKRIWVYPFKDSASLRTAQATSQQGRNPLANARDQELKQRIWQDNPYGQMSSDGSNLFFLDDLGYAQTQAAGNVRVIIGPGGRAMLNGMGAKQHNTLVSLELAGQGKLRWVVGGENGEDEPQLAGAFFLGPPLPLADQLFVLAEIQGEVRLLCLSSATGTLIWKQQIAMMEDSQQVVYDGLRRLAGASPSYCDGVLVCPTSGGALVGVDLSTRSLRWGYSYARWDHNQRVPGPFGMQTYRNPAQANTAWLDSTVVIADGCVIATPVESAELHCLDLLTGKPRWPAIPRDEMLYLACVHEGKAILVGKNRVKAVKLSDGTSAWPESIDLASDIPTGRGYYSGAHYYLPTSTQQLLKIDLATGKVVSRAKTEVTLGNLICYQDELISLSSDSITSFYLSEPLKRRIDDTLAANPSDTWALTRKGEILLQEGDRTEALTMLRKVKELRPEDESARNLLAKVMLSLLKEDFAANAALADELEPLITQPVQRRELLKLRAQGHEQAGEFAKAFEVYFELAAQLTSVGAPDSAASNELEPIDRDTSVRADRWVAGRLAAIYRQATPEQRAPLDAMVSTKLAQPEVIQSIASLKQAIELFRFHPQAPVLELALAAELTQAGQLLEAEVLAGSLAQSGSPTTRATATLQLAHIYAAAKRKELALRAVADLATKYADVATQSGLLGRDVAPQLAQELALDKTSTDWPSGQVTADMAGAESSKRVNAYQRINYPLSITDFRGSAPRGLRSWFDPQTYSIKVRSDLGRELVATPLRTTNNNTFRSSIPQHAISAKTNGHLMVVSLGSEVVAIDALTPDRTPSDTLLWRLDTFDIDPTARQMSYPQQKQVPNPLTPPRWVYYDPTGKLSLTSGPVMPEGVFFQRGRQIVCADPFTGKVIWERSAFVPLCEIFGDREMIFVVAPGSDEARVLSTIDGSEIGKRIVKVAERRWTTLGRNVLAWETQSDGVHLTLFDAWSQQEIWAGVVAADTKGALVDLEEVALFESPGKLTIRSLADGKLRLDTSIPAADETDKESRVISLTVLASRGQYLALLNQTTTRADAMPNTNIQPVGSHIVSAGIVHGRLFAFDRATGQSQWQVPAFISQYGLPQDQPSESPLLIFLRNLNPSGSVGSKYTTSLLVIDKRDGRAVIDTAAAAMQSNSYEVLADADRKTVSLTLWSPPTTKTIVMQLTDDPQPPAPPAQTGTRSSTSVGALPGNVDSAAAAAMQKLQQEMQRGVLPGRAIPGIAPAPGIAPRPAIPVLPPGR</sequence>
<dbReference type="InterPro" id="IPR011047">
    <property type="entry name" value="Quinoprotein_ADH-like_sf"/>
</dbReference>
<dbReference type="InterPro" id="IPR015943">
    <property type="entry name" value="WD40/YVTN_repeat-like_dom_sf"/>
</dbReference>
<dbReference type="Gene3D" id="2.130.10.10">
    <property type="entry name" value="YVTN repeat-like/Quinoprotein amine dehydrogenase"/>
    <property type="match status" value="2"/>
</dbReference>
<evidence type="ECO:0000259" key="4">
    <source>
        <dbReference type="Pfam" id="PF13360"/>
    </source>
</evidence>
<feature type="transmembrane region" description="Helical" evidence="3">
    <location>
        <begin position="39"/>
        <end position="56"/>
    </location>
</feature>
<feature type="domain" description="Pyrrolo-quinoline quinone repeat" evidence="4">
    <location>
        <begin position="1196"/>
        <end position="1472"/>
    </location>
</feature>
<evidence type="ECO:0000256" key="3">
    <source>
        <dbReference type="SAM" id="Phobius"/>
    </source>
</evidence>
<protein>
    <submittedName>
        <fullName evidence="5">Pyrrolo-quinoline quinone</fullName>
    </submittedName>
</protein>
<dbReference type="InterPro" id="IPR002372">
    <property type="entry name" value="PQQ_rpt_dom"/>
</dbReference>
<evidence type="ECO:0000313" key="5">
    <source>
        <dbReference type="EMBL" id="ADB18824.1"/>
    </source>
</evidence>
<organism evidence="5 6">
    <name type="scientific">Pirellula staleyi (strain ATCC 27377 / DSM 6068 / ICPB 4128)</name>
    <name type="common">Pirella staleyi</name>
    <dbReference type="NCBI Taxonomy" id="530564"/>
    <lineage>
        <taxon>Bacteria</taxon>
        <taxon>Pseudomonadati</taxon>
        <taxon>Planctomycetota</taxon>
        <taxon>Planctomycetia</taxon>
        <taxon>Pirellulales</taxon>
        <taxon>Pirellulaceae</taxon>
        <taxon>Pirellula</taxon>
    </lineage>
</organism>
<dbReference type="SUPFAM" id="SSF50998">
    <property type="entry name" value="Quinoprotein alcohol dehydrogenase-like"/>
    <property type="match status" value="2"/>
</dbReference>
<evidence type="ECO:0000313" key="6">
    <source>
        <dbReference type="Proteomes" id="UP000001887"/>
    </source>
</evidence>
<dbReference type="Pfam" id="PF13360">
    <property type="entry name" value="PQQ_2"/>
    <property type="match status" value="2"/>
</dbReference>
<dbReference type="eggNOG" id="COG4783">
    <property type="taxonomic scope" value="Bacteria"/>
</dbReference>
<dbReference type="PROSITE" id="PS50005">
    <property type="entry name" value="TPR"/>
    <property type="match status" value="1"/>
</dbReference>
<evidence type="ECO:0000256" key="1">
    <source>
        <dbReference type="PROSITE-ProRule" id="PRU00339"/>
    </source>
</evidence>
<dbReference type="InterPro" id="IPR019734">
    <property type="entry name" value="TPR_rpt"/>
</dbReference>
<gene>
    <name evidence="5" type="ordered locus">Psta_4175</name>
</gene>
<dbReference type="EMBL" id="CP001848">
    <property type="protein sequence ID" value="ADB18824.1"/>
    <property type="molecule type" value="Genomic_DNA"/>
</dbReference>
<keyword evidence="3" id="KW-0812">Transmembrane</keyword>
<feature type="compositionally biased region" description="Pro residues" evidence="2">
    <location>
        <begin position="1626"/>
        <end position="1640"/>
    </location>
</feature>
<dbReference type="HOGENOM" id="CLU_242845_0_0_0"/>
<proteinExistence type="predicted"/>
<name>D2R3X5_PIRSD</name>
<feature type="region of interest" description="Disordered" evidence="2">
    <location>
        <begin position="1620"/>
        <end position="1640"/>
    </location>
</feature>
<dbReference type="KEGG" id="psl:Psta_4175"/>
<keyword evidence="6" id="KW-1185">Reference proteome</keyword>
<dbReference type="Proteomes" id="UP000001887">
    <property type="component" value="Chromosome"/>
</dbReference>
<dbReference type="InterPro" id="IPR018391">
    <property type="entry name" value="PQQ_b-propeller_rpt"/>
</dbReference>
<dbReference type="PANTHER" id="PTHR34512">
    <property type="entry name" value="CELL SURFACE PROTEIN"/>
    <property type="match status" value="1"/>
</dbReference>
<dbReference type="InterPro" id="IPR011990">
    <property type="entry name" value="TPR-like_helical_dom_sf"/>
</dbReference>
<dbReference type="PANTHER" id="PTHR34512:SF30">
    <property type="entry name" value="OUTER MEMBRANE PROTEIN ASSEMBLY FACTOR BAMB"/>
    <property type="match status" value="1"/>
</dbReference>